<comment type="function">
    <text evidence="1">NDH-1 shuttles electrons from NADH, via FMN and iron-sulfur (Fe-S) centers, to quinones in the respiratory chain. The immediate electron acceptor for the enzyme in this species is believed to be ubiquinone. Couples the redox reaction to proton translocation (for every two electrons transferred, four hydrogen ions are translocated across the cytoplasmic membrane), and thus conserves the redox energy in a proton gradient.</text>
</comment>
<dbReference type="GO" id="GO:0050136">
    <property type="term" value="F:NADH dehydrogenase (quinone) (non-electrogenic) activity"/>
    <property type="evidence" value="ECO:0007669"/>
    <property type="project" value="UniProtKB-UniRule"/>
</dbReference>
<proteinExistence type="inferred from homology"/>
<dbReference type="GO" id="GO:0051287">
    <property type="term" value="F:NAD binding"/>
    <property type="evidence" value="ECO:0007669"/>
    <property type="project" value="InterPro"/>
</dbReference>
<gene>
    <name evidence="1" type="primary">nuoD</name>
    <name evidence="3" type="ORF">HNQ81_003259</name>
</gene>
<comment type="catalytic activity">
    <reaction evidence="1">
        <text>a quinone + NADH + 5 H(+)(in) = a quinol + NAD(+) + 4 H(+)(out)</text>
        <dbReference type="Rhea" id="RHEA:57888"/>
        <dbReference type="ChEBI" id="CHEBI:15378"/>
        <dbReference type="ChEBI" id="CHEBI:24646"/>
        <dbReference type="ChEBI" id="CHEBI:57540"/>
        <dbReference type="ChEBI" id="CHEBI:57945"/>
        <dbReference type="ChEBI" id="CHEBI:132124"/>
    </reaction>
</comment>
<dbReference type="EMBL" id="JACHEO010000027">
    <property type="protein sequence ID" value="MBB5349504.1"/>
    <property type="molecule type" value="Genomic_DNA"/>
</dbReference>
<evidence type="ECO:0000256" key="1">
    <source>
        <dbReference type="HAMAP-Rule" id="MF_01358"/>
    </source>
</evidence>
<dbReference type="PANTHER" id="PTHR11993:SF10">
    <property type="entry name" value="NADH DEHYDROGENASE [UBIQUINONE] IRON-SULFUR PROTEIN 2, MITOCHONDRIAL"/>
    <property type="match status" value="1"/>
</dbReference>
<dbReference type="NCBIfam" id="NF004739">
    <property type="entry name" value="PRK06075.1"/>
    <property type="match status" value="1"/>
</dbReference>
<dbReference type="Gene3D" id="1.10.645.10">
    <property type="entry name" value="Cytochrome-c3 Hydrogenase, chain B"/>
    <property type="match status" value="1"/>
</dbReference>
<comment type="similarity">
    <text evidence="1">Belongs to the complex I 49 kDa subunit family.</text>
</comment>
<keyword evidence="1" id="KW-1003">Cell membrane</keyword>
<dbReference type="GO" id="GO:0048038">
    <property type="term" value="F:quinone binding"/>
    <property type="evidence" value="ECO:0007669"/>
    <property type="project" value="UniProtKB-KW"/>
</dbReference>
<keyword evidence="1" id="KW-0874">Quinone</keyword>
<dbReference type="RefSeq" id="WP_183352295.1">
    <property type="nucleotide sequence ID" value="NZ_JACHEO010000027.1"/>
</dbReference>
<evidence type="ECO:0000313" key="4">
    <source>
        <dbReference type="Proteomes" id="UP000539642"/>
    </source>
</evidence>
<keyword evidence="1" id="KW-0520">NAD</keyword>
<name>A0A840V1G3_9BACT</name>
<dbReference type="Pfam" id="PF00346">
    <property type="entry name" value="Complex1_49kDa"/>
    <property type="match status" value="2"/>
</dbReference>
<evidence type="ECO:0000259" key="2">
    <source>
        <dbReference type="Pfam" id="PF00346"/>
    </source>
</evidence>
<feature type="domain" description="NADH-quinone oxidoreductase subunit D" evidence="2">
    <location>
        <begin position="297"/>
        <end position="372"/>
    </location>
</feature>
<keyword evidence="4" id="KW-1185">Reference proteome</keyword>
<evidence type="ECO:0000313" key="3">
    <source>
        <dbReference type="EMBL" id="MBB5349504.1"/>
    </source>
</evidence>
<accession>A0A840V1G3</accession>
<dbReference type="AlphaFoldDB" id="A0A840V1G3"/>
<keyword evidence="1" id="KW-0472">Membrane</keyword>
<reference evidence="3 4" key="1">
    <citation type="submission" date="2020-08" db="EMBL/GenBank/DDBJ databases">
        <title>Genomic Encyclopedia of Type Strains, Phase IV (KMG-IV): sequencing the most valuable type-strain genomes for metagenomic binning, comparative biology and taxonomic classification.</title>
        <authorList>
            <person name="Goeker M."/>
        </authorList>
    </citation>
    <scope>NUCLEOTIDE SEQUENCE [LARGE SCALE GENOMIC DNA]</scope>
    <source>
        <strain evidence="3 4">DSM 28570</strain>
    </source>
</reference>
<feature type="domain" description="NADH-quinone oxidoreductase subunit D" evidence="2">
    <location>
        <begin position="126"/>
        <end position="295"/>
    </location>
</feature>
<dbReference type="SUPFAM" id="SSF56762">
    <property type="entry name" value="HydB/Nqo4-like"/>
    <property type="match status" value="1"/>
</dbReference>
<dbReference type="Proteomes" id="UP000539642">
    <property type="component" value="Unassembled WGS sequence"/>
</dbReference>
<keyword evidence="1" id="KW-0830">Ubiquinone</keyword>
<comment type="caution">
    <text evidence="3">The sequence shown here is derived from an EMBL/GenBank/DDBJ whole genome shotgun (WGS) entry which is preliminary data.</text>
</comment>
<dbReference type="HAMAP" id="MF_01358">
    <property type="entry name" value="NDH1_NuoD"/>
    <property type="match status" value="1"/>
</dbReference>
<dbReference type="GO" id="GO:0005886">
    <property type="term" value="C:plasma membrane"/>
    <property type="evidence" value="ECO:0007669"/>
    <property type="project" value="UniProtKB-SubCell"/>
</dbReference>
<sequence>MSEPIVLQPDETFILNVGPQHPATHGVLRVKMTMDGEYIYNAETVIGYIHRMHEKMAENRTYPQYLPNLSRLDYLSAMAYCHGYVLAVEKAAAVEVPERAEYIRAITVEMNRISSHLVWFGAFVMDLGGFSPLMYAFDDREQILDLLEAVTGSRLTYCYFRFGGLYNDVDDDFIEGTRRFVKRMRKSLKMYHKLVTTNVILMKRLMGIGPVSAEMCQRYGATGPVARGSGINYDVRRNEPYSVYPEFDFDIPVYNEGDSYARYKVRMEEMEQSLRIIEQGLDKLPDGPINPEKKPKTIKLPPGDYYTAVEAGRGSFGIRIVSNGDKSPYRLKLRSPTYSNMHLFDEACRGMLIADALAFMGSLDLVIPEMDR</sequence>
<keyword evidence="1" id="KW-0813">Transport</keyword>
<protein>
    <recommendedName>
        <fullName evidence="1">NADH-quinone oxidoreductase subunit D</fullName>
        <ecNumber evidence="1">7.1.1.-</ecNumber>
    </recommendedName>
    <alternativeName>
        <fullName evidence="1">NADH dehydrogenase I subunit D</fullName>
    </alternativeName>
    <alternativeName>
        <fullName evidence="1">NDH-1 subunit D</fullName>
    </alternativeName>
</protein>
<comment type="subunit">
    <text evidence="1">NDH-1 is composed of 14 different subunits. Subunits NuoB, C, D, E, F, and G constitute the peripheral sector of the complex.</text>
</comment>
<organism evidence="3 4">
    <name type="scientific">Desulfoprunum benzoelyticum</name>
    <dbReference type="NCBI Taxonomy" id="1506996"/>
    <lineage>
        <taxon>Bacteria</taxon>
        <taxon>Pseudomonadati</taxon>
        <taxon>Thermodesulfobacteriota</taxon>
        <taxon>Desulfobulbia</taxon>
        <taxon>Desulfobulbales</taxon>
        <taxon>Desulfobulbaceae</taxon>
        <taxon>Desulfoprunum</taxon>
    </lineage>
</organism>
<dbReference type="PANTHER" id="PTHR11993">
    <property type="entry name" value="NADH-UBIQUINONE OXIDOREDUCTASE 49 KDA SUBUNIT"/>
    <property type="match status" value="1"/>
</dbReference>
<dbReference type="InterPro" id="IPR029014">
    <property type="entry name" value="NiFe-Hase_large"/>
</dbReference>
<comment type="subcellular location">
    <subcellularLocation>
        <location evidence="1">Cell membrane</location>
        <topology evidence="1">Peripheral membrane protein</topology>
        <orientation evidence="1">Cytoplasmic side</orientation>
    </subcellularLocation>
</comment>
<dbReference type="InterPro" id="IPR001135">
    <property type="entry name" value="NADH_Q_OxRdtase_suD"/>
</dbReference>
<dbReference type="InterPro" id="IPR022885">
    <property type="entry name" value="NDH1_su_D/H"/>
</dbReference>
<keyword evidence="1" id="KW-1278">Translocase</keyword>
<dbReference type="EC" id="7.1.1.-" evidence="1"/>